<organism evidence="1 2">
    <name type="scientific">Lentzea guizhouensis</name>
    <dbReference type="NCBI Taxonomy" id="1586287"/>
    <lineage>
        <taxon>Bacteria</taxon>
        <taxon>Bacillati</taxon>
        <taxon>Actinomycetota</taxon>
        <taxon>Actinomycetes</taxon>
        <taxon>Pseudonocardiales</taxon>
        <taxon>Pseudonocardiaceae</taxon>
        <taxon>Lentzea</taxon>
    </lineage>
</organism>
<gene>
    <name evidence="1" type="ORF">BBK82_29575</name>
</gene>
<name>A0A1B2HPG7_9PSEU</name>
<evidence type="ECO:0000313" key="1">
    <source>
        <dbReference type="EMBL" id="ANZ39581.1"/>
    </source>
</evidence>
<dbReference type="OrthoDB" id="9815928at2"/>
<keyword evidence="2" id="KW-1185">Reference proteome</keyword>
<dbReference type="STRING" id="1586287.BBK82_29575"/>
<dbReference type="Proteomes" id="UP000093053">
    <property type="component" value="Chromosome"/>
</dbReference>
<dbReference type="EMBL" id="CP016793">
    <property type="protein sequence ID" value="ANZ39581.1"/>
    <property type="molecule type" value="Genomic_DNA"/>
</dbReference>
<dbReference type="AlphaFoldDB" id="A0A1B2HPG7"/>
<accession>A0A1B2HPG7</accession>
<dbReference type="RefSeq" id="WP_065917922.1">
    <property type="nucleotide sequence ID" value="NZ_CP016793.1"/>
</dbReference>
<sequence>MGVPTAGPILPGPPIARDEVIGRAKSWLRPSVSFSTDRRFENEHGRYRTDSSGFVCMALAAPEMSTEELTSICSLVPRAELLAGDLLICAYYANTTRHAVIFERWTDRFRHAYLGMEQVHGIGTVRRTVPYPYEREQDSFLPRRYPMIQD</sequence>
<reference evidence="1 2" key="1">
    <citation type="submission" date="2016-07" db="EMBL/GenBank/DDBJ databases">
        <title>Complete genome sequence of the Lentzea guizhouensis DHS C013.</title>
        <authorList>
            <person name="Cao C."/>
        </authorList>
    </citation>
    <scope>NUCLEOTIDE SEQUENCE [LARGE SCALE GENOMIC DNA]</scope>
    <source>
        <strain evidence="1 2">DHS C013</strain>
    </source>
</reference>
<evidence type="ECO:0008006" key="3">
    <source>
        <dbReference type="Google" id="ProtNLM"/>
    </source>
</evidence>
<dbReference type="KEGG" id="led:BBK82_29575"/>
<proteinExistence type="predicted"/>
<evidence type="ECO:0000313" key="2">
    <source>
        <dbReference type="Proteomes" id="UP000093053"/>
    </source>
</evidence>
<protein>
    <recommendedName>
        <fullName evidence="3">NlpC/P60 domain-containing protein</fullName>
    </recommendedName>
</protein>